<dbReference type="InterPro" id="IPR023393">
    <property type="entry name" value="START-like_dom_sf"/>
</dbReference>
<protein>
    <submittedName>
        <fullName evidence="1">Uncharacterized protein</fullName>
    </submittedName>
</protein>
<dbReference type="EMBL" id="CP042467">
    <property type="protein sequence ID" value="QED29171.1"/>
    <property type="molecule type" value="Genomic_DNA"/>
</dbReference>
<name>A0A5B8XVG2_9DELT</name>
<accession>A0A5B8XVG2</accession>
<dbReference type="AlphaFoldDB" id="A0A5B8XVG2"/>
<dbReference type="OrthoDB" id="459727at2"/>
<organism evidence="1 2">
    <name type="scientific">Microvenator marinus</name>
    <dbReference type="NCBI Taxonomy" id="2600177"/>
    <lineage>
        <taxon>Bacteria</taxon>
        <taxon>Deltaproteobacteria</taxon>
        <taxon>Bradymonadales</taxon>
        <taxon>Microvenatoraceae</taxon>
        <taxon>Microvenator</taxon>
    </lineage>
</organism>
<dbReference type="InterPro" id="IPR019639">
    <property type="entry name" value="DUF2505"/>
</dbReference>
<evidence type="ECO:0000313" key="1">
    <source>
        <dbReference type="EMBL" id="QED29171.1"/>
    </source>
</evidence>
<sequence>MARIDIRDHIAFDRKTVYETFRDHLKELQPYLPTIESIEVESYDRLDDTMVKIVNIWKASEGDIPAMASKFIKPEMLRWTDRATWFDDQHICNWDMEVGFLKEAISCSGTTRYIEKGNGTEVHIEGNLRVDASKIPGVPRLVAGKVSDVVEGFVVKMITPNLKEVNRGCEKHLSK</sequence>
<dbReference type="Proteomes" id="UP000321595">
    <property type="component" value="Chromosome"/>
</dbReference>
<evidence type="ECO:0000313" key="2">
    <source>
        <dbReference type="Proteomes" id="UP000321595"/>
    </source>
</evidence>
<reference evidence="1 2" key="1">
    <citation type="submission" date="2019-08" db="EMBL/GenBank/DDBJ databases">
        <authorList>
            <person name="Liang Q."/>
        </authorList>
    </citation>
    <scope>NUCLEOTIDE SEQUENCE [LARGE SCALE GENOMIC DNA]</scope>
    <source>
        <strain evidence="1 2">V1718</strain>
    </source>
</reference>
<dbReference type="KEGG" id="bbae:FRD01_18375"/>
<gene>
    <name evidence="1" type="ORF">FRD01_18375</name>
</gene>
<dbReference type="Pfam" id="PF10698">
    <property type="entry name" value="DUF2505"/>
    <property type="match status" value="1"/>
</dbReference>
<keyword evidence="2" id="KW-1185">Reference proteome</keyword>
<dbReference type="Gene3D" id="3.30.530.20">
    <property type="match status" value="1"/>
</dbReference>
<proteinExistence type="predicted"/>
<dbReference type="RefSeq" id="WP_146962314.1">
    <property type="nucleotide sequence ID" value="NZ_CP042467.1"/>
</dbReference>